<dbReference type="SUPFAM" id="SSF52540">
    <property type="entry name" value="P-loop containing nucleoside triphosphate hydrolases"/>
    <property type="match status" value="1"/>
</dbReference>
<name>A0A1T4XMT1_9BACT</name>
<organism evidence="7 8">
    <name type="scientific">Prosthecobacter debontii</name>
    <dbReference type="NCBI Taxonomy" id="48467"/>
    <lineage>
        <taxon>Bacteria</taxon>
        <taxon>Pseudomonadati</taxon>
        <taxon>Verrucomicrobiota</taxon>
        <taxon>Verrucomicrobiia</taxon>
        <taxon>Verrucomicrobiales</taxon>
        <taxon>Verrucomicrobiaceae</taxon>
        <taxon>Prosthecobacter</taxon>
    </lineage>
</organism>
<dbReference type="CDD" id="cd03230">
    <property type="entry name" value="ABC_DR_subfamily_A"/>
    <property type="match status" value="1"/>
</dbReference>
<evidence type="ECO:0000313" key="7">
    <source>
        <dbReference type="EMBL" id="SKA90870.1"/>
    </source>
</evidence>
<dbReference type="OrthoDB" id="9775135at2"/>
<dbReference type="InterPro" id="IPR003593">
    <property type="entry name" value="AAA+_ATPase"/>
</dbReference>
<keyword evidence="4" id="KW-0547">Nucleotide-binding</keyword>
<sequence length="242" mass="26619">MIQVQNLRKVFGSKVAVDDVSFSVEKGQVLGFLGPNGAGKSTSMRMVTGYFRPTSGSIKIGNFDMLEEPELAKRSIGYLPENAPLYSDMTVASFLGFCAEMRGLTGTARNKAIDRVLELCFLDSVRNQSVDTLSKGYRHRTCFAQSIIHDPDVLILDEPTDGLDPNQKHEVRGLIRRMGESKAIIFSTHILEEVEAACSRAIIIDRGKIVADGTPDQLKKLVPGVNTLDEVFRAITRPDTAK</sequence>
<proteinExistence type="inferred from homology"/>
<keyword evidence="8" id="KW-1185">Reference proteome</keyword>
<protein>
    <submittedName>
        <fullName evidence="7">ABC-2 type transport system ATP-binding protein</fullName>
    </submittedName>
</protein>
<dbReference type="InterPro" id="IPR003439">
    <property type="entry name" value="ABC_transporter-like_ATP-bd"/>
</dbReference>
<dbReference type="EMBL" id="FUYE01000004">
    <property type="protein sequence ID" value="SKA90870.1"/>
    <property type="molecule type" value="Genomic_DNA"/>
</dbReference>
<accession>A0A1T4XMT1</accession>
<evidence type="ECO:0000256" key="4">
    <source>
        <dbReference type="ARBA" id="ARBA00022741"/>
    </source>
</evidence>
<dbReference type="InterPro" id="IPR050763">
    <property type="entry name" value="ABC_transporter_ATP-binding"/>
</dbReference>
<dbReference type="GO" id="GO:0016887">
    <property type="term" value="F:ATP hydrolysis activity"/>
    <property type="evidence" value="ECO:0007669"/>
    <property type="project" value="InterPro"/>
</dbReference>
<evidence type="ECO:0000256" key="2">
    <source>
        <dbReference type="ARBA" id="ARBA00022448"/>
    </source>
</evidence>
<dbReference type="PANTHER" id="PTHR42711:SF5">
    <property type="entry name" value="ABC TRANSPORTER ATP-BINDING PROTEIN NATA"/>
    <property type="match status" value="1"/>
</dbReference>
<dbReference type="InterPro" id="IPR027417">
    <property type="entry name" value="P-loop_NTPase"/>
</dbReference>
<dbReference type="Pfam" id="PF00005">
    <property type="entry name" value="ABC_tran"/>
    <property type="match status" value="1"/>
</dbReference>
<evidence type="ECO:0000313" key="8">
    <source>
        <dbReference type="Proteomes" id="UP000190774"/>
    </source>
</evidence>
<dbReference type="STRING" id="48467.SAMN02745166_01759"/>
<dbReference type="PROSITE" id="PS50893">
    <property type="entry name" value="ABC_TRANSPORTER_2"/>
    <property type="match status" value="1"/>
</dbReference>
<dbReference type="AlphaFoldDB" id="A0A1T4XMT1"/>
<comment type="similarity">
    <text evidence="1">Belongs to the ABC transporter superfamily.</text>
</comment>
<evidence type="ECO:0000256" key="5">
    <source>
        <dbReference type="ARBA" id="ARBA00022840"/>
    </source>
</evidence>
<feature type="domain" description="ABC transporter" evidence="6">
    <location>
        <begin position="2"/>
        <end position="231"/>
    </location>
</feature>
<keyword evidence="3" id="KW-0536">Nodulation</keyword>
<dbReference type="RefSeq" id="WP_078812931.1">
    <property type="nucleotide sequence ID" value="NZ_FUYE01000004.1"/>
</dbReference>
<dbReference type="Proteomes" id="UP000190774">
    <property type="component" value="Unassembled WGS sequence"/>
</dbReference>
<evidence type="ECO:0000259" key="6">
    <source>
        <dbReference type="PROSITE" id="PS50893"/>
    </source>
</evidence>
<dbReference type="SMART" id="SM00382">
    <property type="entry name" value="AAA"/>
    <property type="match status" value="1"/>
</dbReference>
<dbReference type="PANTHER" id="PTHR42711">
    <property type="entry name" value="ABC TRANSPORTER ATP-BINDING PROTEIN"/>
    <property type="match status" value="1"/>
</dbReference>
<evidence type="ECO:0000256" key="1">
    <source>
        <dbReference type="ARBA" id="ARBA00005417"/>
    </source>
</evidence>
<gene>
    <name evidence="7" type="ORF">SAMN02745166_01759</name>
</gene>
<keyword evidence="5 7" id="KW-0067">ATP-binding</keyword>
<evidence type="ECO:0000256" key="3">
    <source>
        <dbReference type="ARBA" id="ARBA00022458"/>
    </source>
</evidence>
<dbReference type="Gene3D" id="3.40.50.300">
    <property type="entry name" value="P-loop containing nucleotide triphosphate hydrolases"/>
    <property type="match status" value="1"/>
</dbReference>
<keyword evidence="2" id="KW-0813">Transport</keyword>
<dbReference type="GO" id="GO:0005524">
    <property type="term" value="F:ATP binding"/>
    <property type="evidence" value="ECO:0007669"/>
    <property type="project" value="UniProtKB-KW"/>
</dbReference>
<reference evidence="8" key="1">
    <citation type="submission" date="2017-02" db="EMBL/GenBank/DDBJ databases">
        <authorList>
            <person name="Varghese N."/>
            <person name="Submissions S."/>
        </authorList>
    </citation>
    <scope>NUCLEOTIDE SEQUENCE [LARGE SCALE GENOMIC DNA]</scope>
    <source>
        <strain evidence="8">ATCC 700200</strain>
    </source>
</reference>